<feature type="transmembrane region" description="Helical" evidence="10">
    <location>
        <begin position="235"/>
        <end position="254"/>
    </location>
</feature>
<evidence type="ECO:0000256" key="2">
    <source>
        <dbReference type="ARBA" id="ARBA00022553"/>
    </source>
</evidence>
<dbReference type="PANTHER" id="PTHR30578">
    <property type="entry name" value="ELECTRON TRANSPORT COMPLEX PROTEIN RNFD"/>
    <property type="match status" value="1"/>
</dbReference>
<name>A0A1H3C6Y6_THIRO</name>
<keyword evidence="7 10" id="KW-0249">Electron transport</keyword>
<evidence type="ECO:0000313" key="11">
    <source>
        <dbReference type="EMBL" id="SDX49810.1"/>
    </source>
</evidence>
<dbReference type="HAMAP" id="MF_00462">
    <property type="entry name" value="RsxD_RnfD"/>
    <property type="match status" value="1"/>
</dbReference>
<evidence type="ECO:0000256" key="5">
    <source>
        <dbReference type="ARBA" id="ARBA00022692"/>
    </source>
</evidence>
<protein>
    <recommendedName>
        <fullName evidence="10">Ion-translocating oxidoreductase complex subunit D</fullName>
        <ecNumber evidence="10">7.-.-.-</ecNumber>
    </recommendedName>
    <alternativeName>
        <fullName evidence="10">Rnf electron transport complex subunit D</fullName>
    </alternativeName>
</protein>
<dbReference type="GO" id="GO:0022900">
    <property type="term" value="P:electron transport chain"/>
    <property type="evidence" value="ECO:0007669"/>
    <property type="project" value="UniProtKB-UniRule"/>
</dbReference>
<keyword evidence="2 10" id="KW-0597">Phosphoprotein</keyword>
<dbReference type="NCBIfam" id="NF002011">
    <property type="entry name" value="PRK00816.1"/>
    <property type="match status" value="1"/>
</dbReference>
<feature type="transmembrane region" description="Helical" evidence="10">
    <location>
        <begin position="95"/>
        <end position="113"/>
    </location>
</feature>
<keyword evidence="9 10" id="KW-0472">Membrane</keyword>
<evidence type="ECO:0000256" key="3">
    <source>
        <dbReference type="ARBA" id="ARBA00022630"/>
    </source>
</evidence>
<feature type="transmembrane region" description="Helical" evidence="10">
    <location>
        <begin position="69"/>
        <end position="89"/>
    </location>
</feature>
<reference evidence="12" key="1">
    <citation type="submission" date="2016-10" db="EMBL/GenBank/DDBJ databases">
        <authorList>
            <person name="Varghese N."/>
            <person name="Submissions S."/>
        </authorList>
    </citation>
    <scope>NUCLEOTIDE SEQUENCE [LARGE SCALE GENOMIC DNA]</scope>
    <source>
        <strain evidence="12">DSM 217</strain>
    </source>
</reference>
<evidence type="ECO:0000256" key="4">
    <source>
        <dbReference type="ARBA" id="ARBA00022643"/>
    </source>
</evidence>
<dbReference type="Proteomes" id="UP000198816">
    <property type="component" value="Unassembled WGS sequence"/>
</dbReference>
<keyword evidence="5 10" id="KW-0812">Transmembrane</keyword>
<keyword evidence="10" id="KW-0997">Cell inner membrane</keyword>
<keyword evidence="8 10" id="KW-1133">Transmembrane helix</keyword>
<evidence type="ECO:0000313" key="12">
    <source>
        <dbReference type="Proteomes" id="UP000198816"/>
    </source>
</evidence>
<feature type="transmembrane region" description="Helical" evidence="10">
    <location>
        <begin position="24"/>
        <end position="57"/>
    </location>
</feature>
<keyword evidence="4 10" id="KW-0288">FMN</keyword>
<dbReference type="OrthoDB" id="9776359at2"/>
<keyword evidence="10" id="KW-1003">Cell membrane</keyword>
<keyword evidence="3 10" id="KW-0285">Flavoprotein</keyword>
<comment type="function">
    <text evidence="10">Part of a membrane-bound complex that couples electron transfer with translocation of ions across the membrane.</text>
</comment>
<dbReference type="EMBL" id="FNNZ01000031">
    <property type="protein sequence ID" value="SDX49810.1"/>
    <property type="molecule type" value="Genomic_DNA"/>
</dbReference>
<keyword evidence="1 10" id="KW-0813">Transport</keyword>
<accession>A0A1H3C6Y6</accession>
<evidence type="ECO:0000256" key="10">
    <source>
        <dbReference type="HAMAP-Rule" id="MF_00462"/>
    </source>
</evidence>
<feature type="modified residue" description="FMN phosphoryl threonine" evidence="10">
    <location>
        <position position="180"/>
    </location>
</feature>
<dbReference type="RefSeq" id="WP_093037324.1">
    <property type="nucleotide sequence ID" value="NZ_FNNZ01000031.1"/>
</dbReference>
<comment type="subunit">
    <text evidence="10">The complex is composed of six subunits: RnfA, RnfB, RnfC, RnfD, RnfE and RnfG.</text>
</comment>
<organism evidence="11 12">
    <name type="scientific">Thiocapsa roseopersicina</name>
    <dbReference type="NCBI Taxonomy" id="1058"/>
    <lineage>
        <taxon>Bacteria</taxon>
        <taxon>Pseudomonadati</taxon>
        <taxon>Pseudomonadota</taxon>
        <taxon>Gammaproteobacteria</taxon>
        <taxon>Chromatiales</taxon>
        <taxon>Chromatiaceae</taxon>
        <taxon>Thiocapsa</taxon>
    </lineage>
</organism>
<evidence type="ECO:0000256" key="7">
    <source>
        <dbReference type="ARBA" id="ARBA00022982"/>
    </source>
</evidence>
<proteinExistence type="inferred from homology"/>
<dbReference type="GO" id="GO:0055085">
    <property type="term" value="P:transmembrane transport"/>
    <property type="evidence" value="ECO:0007669"/>
    <property type="project" value="InterPro"/>
</dbReference>
<feature type="transmembrane region" description="Helical" evidence="10">
    <location>
        <begin position="125"/>
        <end position="144"/>
    </location>
</feature>
<feature type="transmembrane region" description="Helical" evidence="10">
    <location>
        <begin position="260"/>
        <end position="279"/>
    </location>
</feature>
<keyword evidence="12" id="KW-1185">Reference proteome</keyword>
<evidence type="ECO:0000256" key="9">
    <source>
        <dbReference type="ARBA" id="ARBA00023136"/>
    </source>
</evidence>
<dbReference type="STRING" id="1058.SAMN05421783_1313"/>
<dbReference type="PANTHER" id="PTHR30578:SF0">
    <property type="entry name" value="ION-TRANSLOCATING OXIDOREDUCTASE COMPLEX SUBUNIT D"/>
    <property type="match status" value="1"/>
</dbReference>
<comment type="similarity">
    <text evidence="10">Belongs to the NqrB/RnfD family.</text>
</comment>
<feature type="transmembrane region" description="Helical" evidence="10">
    <location>
        <begin position="211"/>
        <end position="228"/>
    </location>
</feature>
<dbReference type="AlphaFoldDB" id="A0A1H3C6Y6"/>
<dbReference type="InterPro" id="IPR011303">
    <property type="entry name" value="RnfD_bac"/>
</dbReference>
<dbReference type="EC" id="7.-.-.-" evidence="10"/>
<feature type="transmembrane region" description="Helical" evidence="10">
    <location>
        <begin position="291"/>
        <end position="309"/>
    </location>
</feature>
<comment type="cofactor">
    <cofactor evidence="10">
        <name>FMN</name>
        <dbReference type="ChEBI" id="CHEBI:58210"/>
    </cofactor>
</comment>
<keyword evidence="6 10" id="KW-1278">Translocase</keyword>
<dbReference type="GO" id="GO:0005886">
    <property type="term" value="C:plasma membrane"/>
    <property type="evidence" value="ECO:0007669"/>
    <property type="project" value="UniProtKB-SubCell"/>
</dbReference>
<dbReference type="Pfam" id="PF03116">
    <property type="entry name" value="NQR2_RnfD_RnfE"/>
    <property type="match status" value="1"/>
</dbReference>
<gene>
    <name evidence="10" type="primary">rnfD</name>
    <name evidence="11" type="ORF">SAMN05421783_1313</name>
</gene>
<comment type="subcellular location">
    <subcellularLocation>
        <location evidence="10">Cell inner membrane</location>
        <topology evidence="10">Multi-pass membrane protein</topology>
    </subcellularLocation>
</comment>
<dbReference type="InterPro" id="IPR004338">
    <property type="entry name" value="NqrB/RnfD"/>
</dbReference>
<evidence type="ECO:0000256" key="6">
    <source>
        <dbReference type="ARBA" id="ARBA00022967"/>
    </source>
</evidence>
<evidence type="ECO:0000256" key="1">
    <source>
        <dbReference type="ARBA" id="ARBA00022448"/>
    </source>
</evidence>
<sequence length="348" mass="37476">MSAVLVSSPHGSRPNRVDRVMQEVLLALVPGVLAMIWFFGWGVLINIALAVTVAVAAEAAVMRVRRRPIAPAIGDYSAVVTAVLFAISVPPTLPWWMTLLGMLFAIVLVKQLYGGIGYNPFNPAMAAYVFLLVSYPVAMTTWLAPDMLAEHAVSFTESLGLIFGGALPSGVEWDAISAATPLDEMRGKLDQGMLIEEIRLSPLWGDFGGRGWEWVANGFLLGGVYLLWRRIITWHIPVSMLAALAVAAGAFWLLDPTTHPFPAFHLFSGAAILGAFFIATDPVSACTTKTGQLIFGASIGLLVFVIRTWGGYPDAVAFAVLLMNIAAPTIDHYTQPRVFGHTGNRANP</sequence>
<dbReference type="NCBIfam" id="TIGR01946">
    <property type="entry name" value="rnfD"/>
    <property type="match status" value="1"/>
</dbReference>
<evidence type="ECO:0000256" key="8">
    <source>
        <dbReference type="ARBA" id="ARBA00022989"/>
    </source>
</evidence>